<dbReference type="Proteomes" id="UP001162905">
    <property type="component" value="Unassembled WGS sequence"/>
</dbReference>
<comment type="caution">
    <text evidence="1">The sequence shown here is derived from an EMBL/GenBank/DDBJ whole genome shotgun (WGS) entry which is preliminary data.</text>
</comment>
<accession>A0ABS9IBS7</accession>
<keyword evidence="2" id="KW-1185">Reference proteome</keyword>
<dbReference type="EMBL" id="JAKJXH010000024">
    <property type="protein sequence ID" value="MCF7544548.1"/>
    <property type="molecule type" value="Genomic_DNA"/>
</dbReference>
<proteinExistence type="predicted"/>
<sequence>ANPLCQAESMALTDRIRGQARSYSGSLQRTQSSAYIKFVRAGLLANPACQMSANCLEGRFRQQAGSHGILFAADDGDCRNPL</sequence>
<evidence type="ECO:0000313" key="2">
    <source>
        <dbReference type="Proteomes" id="UP001162905"/>
    </source>
</evidence>
<feature type="non-terminal residue" evidence="1">
    <location>
        <position position="1"/>
    </location>
</feature>
<protein>
    <submittedName>
        <fullName evidence="1">Uncharacterized protein</fullName>
    </submittedName>
</protein>
<dbReference type="RefSeq" id="WP_237253964.1">
    <property type="nucleotide sequence ID" value="NZ_JAKJXF010000008.1"/>
</dbReference>
<gene>
    <name evidence="1" type="ORF">L4G47_20340</name>
</gene>
<evidence type="ECO:0000313" key="1">
    <source>
        <dbReference type="EMBL" id="MCF7544548.1"/>
    </source>
</evidence>
<reference evidence="1" key="1">
    <citation type="submission" date="2022-01" db="EMBL/GenBank/DDBJ databases">
        <title>Pseudomonas sp. nov. isolated from Antarctic regolith.</title>
        <authorList>
            <person name="Novakova D."/>
            <person name="Sedlar K."/>
        </authorList>
    </citation>
    <scope>NUCLEOTIDE SEQUENCE</scope>
    <source>
        <strain evidence="1">P2647</strain>
    </source>
</reference>
<organism evidence="1 2">
    <name type="scientific">Pseudomonas petrae</name>
    <dbReference type="NCBI Taxonomy" id="2912190"/>
    <lineage>
        <taxon>Bacteria</taxon>
        <taxon>Pseudomonadati</taxon>
        <taxon>Pseudomonadota</taxon>
        <taxon>Gammaproteobacteria</taxon>
        <taxon>Pseudomonadales</taxon>
        <taxon>Pseudomonadaceae</taxon>
        <taxon>Pseudomonas</taxon>
    </lineage>
</organism>
<name>A0ABS9IBS7_9PSED</name>